<dbReference type="PANTHER" id="PTHR42743">
    <property type="entry name" value="AMINO-ACID AMINOTRANSFERASE"/>
    <property type="match status" value="1"/>
</dbReference>
<name>A0A1I4ZEE8_9HYPH</name>
<evidence type="ECO:0000256" key="11">
    <source>
        <dbReference type="ARBA" id="ARBA00048212"/>
    </source>
</evidence>
<protein>
    <recommendedName>
        <fullName evidence="8">Probable branched-chain-amino-acid aminotransferase</fullName>
        <ecNumber evidence="7">2.6.1.42</ecNumber>
    </recommendedName>
</protein>
<dbReference type="InterPro" id="IPR043132">
    <property type="entry name" value="BCAT-like_C"/>
</dbReference>
<comment type="catalytic activity">
    <reaction evidence="13">
        <text>L-leucine + 2-oxoglutarate = 4-methyl-2-oxopentanoate + L-glutamate</text>
        <dbReference type="Rhea" id="RHEA:18321"/>
        <dbReference type="ChEBI" id="CHEBI:16810"/>
        <dbReference type="ChEBI" id="CHEBI:17865"/>
        <dbReference type="ChEBI" id="CHEBI:29985"/>
        <dbReference type="ChEBI" id="CHEBI:57427"/>
        <dbReference type="EC" id="2.6.1.42"/>
    </reaction>
</comment>
<dbReference type="GO" id="GO:0008652">
    <property type="term" value="P:amino acid biosynthetic process"/>
    <property type="evidence" value="ECO:0007669"/>
    <property type="project" value="UniProtKB-ARBA"/>
</dbReference>
<keyword evidence="10" id="KW-0100">Branched-chain amino acid biosynthesis</keyword>
<comment type="cofactor">
    <cofactor evidence="1">
        <name>pyridoxal 5'-phosphate</name>
        <dbReference type="ChEBI" id="CHEBI:597326"/>
    </cofactor>
</comment>
<evidence type="ECO:0000256" key="7">
    <source>
        <dbReference type="ARBA" id="ARBA00013053"/>
    </source>
</evidence>
<dbReference type="GO" id="GO:0004084">
    <property type="term" value="F:branched-chain-amino-acid transaminase activity"/>
    <property type="evidence" value="ECO:0007669"/>
    <property type="project" value="UniProtKB-EC"/>
</dbReference>
<evidence type="ECO:0000256" key="2">
    <source>
        <dbReference type="ARBA" id="ARBA00003109"/>
    </source>
</evidence>
<dbReference type="Gene3D" id="3.20.10.10">
    <property type="entry name" value="D-amino Acid Aminotransferase, subunit A, domain 2"/>
    <property type="match status" value="1"/>
</dbReference>
<comment type="pathway">
    <text evidence="5">Amino-acid biosynthesis; L-leucine biosynthesis; L-leucine from 3-methyl-2-oxobutanoate: step 4/4.</text>
</comment>
<dbReference type="InterPro" id="IPR001544">
    <property type="entry name" value="Aminotrans_IV"/>
</dbReference>
<dbReference type="EMBL" id="FOVR01000001">
    <property type="protein sequence ID" value="SFN48567.1"/>
    <property type="molecule type" value="Genomic_DNA"/>
</dbReference>
<evidence type="ECO:0000256" key="10">
    <source>
        <dbReference type="ARBA" id="ARBA00023304"/>
    </source>
</evidence>
<keyword evidence="10" id="KW-0028">Amino-acid biosynthesis</keyword>
<dbReference type="Proteomes" id="UP000199236">
    <property type="component" value="Unassembled WGS sequence"/>
</dbReference>
<comment type="catalytic activity">
    <reaction evidence="11">
        <text>L-valine + 2-oxoglutarate = 3-methyl-2-oxobutanoate + L-glutamate</text>
        <dbReference type="Rhea" id="RHEA:24813"/>
        <dbReference type="ChEBI" id="CHEBI:11851"/>
        <dbReference type="ChEBI" id="CHEBI:16810"/>
        <dbReference type="ChEBI" id="CHEBI:29985"/>
        <dbReference type="ChEBI" id="CHEBI:57762"/>
        <dbReference type="EC" id="2.6.1.42"/>
    </reaction>
</comment>
<dbReference type="RefSeq" id="WP_090067701.1">
    <property type="nucleotide sequence ID" value="NZ_FOVR01000001.1"/>
</dbReference>
<dbReference type="EC" id="2.6.1.42" evidence="7"/>
<dbReference type="GO" id="GO:0009082">
    <property type="term" value="P:branched-chain amino acid biosynthetic process"/>
    <property type="evidence" value="ECO:0007669"/>
    <property type="project" value="UniProtKB-KW"/>
</dbReference>
<dbReference type="SUPFAM" id="SSF56752">
    <property type="entry name" value="D-aminoacid aminotransferase-like PLP-dependent enzymes"/>
    <property type="match status" value="1"/>
</dbReference>
<accession>A0A1I4ZEE8</accession>
<organism evidence="14 15">
    <name type="scientific">Cohaesibacter marisflavi</name>
    <dbReference type="NCBI Taxonomy" id="655353"/>
    <lineage>
        <taxon>Bacteria</taxon>
        <taxon>Pseudomonadati</taxon>
        <taxon>Pseudomonadota</taxon>
        <taxon>Alphaproteobacteria</taxon>
        <taxon>Hyphomicrobiales</taxon>
        <taxon>Cohaesibacteraceae</taxon>
    </lineage>
</organism>
<evidence type="ECO:0000256" key="6">
    <source>
        <dbReference type="ARBA" id="ARBA00009320"/>
    </source>
</evidence>
<comment type="catalytic activity">
    <reaction evidence="12">
        <text>L-isoleucine + 2-oxoglutarate = (S)-3-methyl-2-oxopentanoate + L-glutamate</text>
        <dbReference type="Rhea" id="RHEA:24801"/>
        <dbReference type="ChEBI" id="CHEBI:16810"/>
        <dbReference type="ChEBI" id="CHEBI:29985"/>
        <dbReference type="ChEBI" id="CHEBI:35146"/>
        <dbReference type="ChEBI" id="CHEBI:58045"/>
        <dbReference type="EC" id="2.6.1.42"/>
    </reaction>
</comment>
<keyword evidence="9" id="KW-0663">Pyridoxal phosphate</keyword>
<dbReference type="OrthoDB" id="9805628at2"/>
<dbReference type="InterPro" id="IPR050571">
    <property type="entry name" value="Class-IV_PLP-Dep_Aminotrnsfr"/>
</dbReference>
<dbReference type="CDD" id="cd01558">
    <property type="entry name" value="D-AAT_like"/>
    <property type="match status" value="1"/>
</dbReference>
<dbReference type="NCBIfam" id="NF005209">
    <property type="entry name" value="PRK06680.1"/>
    <property type="match status" value="1"/>
</dbReference>
<evidence type="ECO:0000256" key="8">
    <source>
        <dbReference type="ARBA" id="ARBA00014472"/>
    </source>
</evidence>
<evidence type="ECO:0000313" key="15">
    <source>
        <dbReference type="Proteomes" id="UP000199236"/>
    </source>
</evidence>
<dbReference type="Pfam" id="PF01063">
    <property type="entry name" value="Aminotran_4"/>
    <property type="match status" value="1"/>
</dbReference>
<dbReference type="InterPro" id="IPR036038">
    <property type="entry name" value="Aminotransferase-like"/>
</dbReference>
<comment type="function">
    <text evidence="2">Acts on leucine, isoleucine and valine.</text>
</comment>
<comment type="similarity">
    <text evidence="6">Belongs to the class-IV pyridoxal-phosphate-dependent aminotransferase family.</text>
</comment>
<comment type="pathway">
    <text evidence="4">Amino-acid biosynthesis; L-valine biosynthesis; L-valine from pyruvate: step 4/4.</text>
</comment>
<dbReference type="FunFam" id="3.20.10.10:FF:000002">
    <property type="entry name" value="D-alanine aminotransferase"/>
    <property type="match status" value="1"/>
</dbReference>
<dbReference type="STRING" id="655353.SAMN04488056_10162"/>
<dbReference type="PANTHER" id="PTHR42743:SF11">
    <property type="entry name" value="AMINODEOXYCHORISMATE LYASE"/>
    <property type="match status" value="1"/>
</dbReference>
<evidence type="ECO:0000256" key="3">
    <source>
        <dbReference type="ARBA" id="ARBA00004824"/>
    </source>
</evidence>
<evidence type="ECO:0000256" key="4">
    <source>
        <dbReference type="ARBA" id="ARBA00004931"/>
    </source>
</evidence>
<dbReference type="GO" id="GO:0005829">
    <property type="term" value="C:cytosol"/>
    <property type="evidence" value="ECO:0007669"/>
    <property type="project" value="TreeGrafter"/>
</dbReference>
<dbReference type="InterPro" id="IPR043131">
    <property type="entry name" value="BCAT-like_N"/>
</dbReference>
<reference evidence="14 15" key="1">
    <citation type="submission" date="2016-10" db="EMBL/GenBank/DDBJ databases">
        <authorList>
            <person name="de Groot N.N."/>
        </authorList>
    </citation>
    <scope>NUCLEOTIDE SEQUENCE [LARGE SCALE GENOMIC DNA]</scope>
    <source>
        <strain evidence="14 15">CGMCC 1.9157</strain>
    </source>
</reference>
<sequence>MSRTVYLNGKWLDEADAKISIFDRGYTFADAIYEVTAIVGGKLIDYPGHSARMQRSLGELGMVCPLDADELLAVHREIVARNNVEEGMIYLQISRGVDDRDFVYPKEMKPTFSMFTQTKKVLENPYVKSGISVISLPDWRWERRDIKTVQLLYPTMAKTQASRQGADDAWLLEDGFVTEASSATAHIVKKDGTLVTRDLSHVILPGITRASTLDLAREAGIKVEERPFTLEEAKEAAEAFNTSATNFVLPVVSIDGQKIGDGTPGPITKKLRDIYVESRLATAI</sequence>
<evidence type="ECO:0000256" key="1">
    <source>
        <dbReference type="ARBA" id="ARBA00001933"/>
    </source>
</evidence>
<gene>
    <name evidence="14" type="ORF">SAMN04488056_10162</name>
</gene>
<evidence type="ECO:0000256" key="9">
    <source>
        <dbReference type="ARBA" id="ARBA00022898"/>
    </source>
</evidence>
<dbReference type="Gene3D" id="3.30.470.10">
    <property type="match status" value="1"/>
</dbReference>
<proteinExistence type="inferred from homology"/>
<comment type="pathway">
    <text evidence="3">Amino-acid biosynthesis; L-isoleucine biosynthesis; L-isoleucine from 2-oxobutanoate: step 4/4.</text>
</comment>
<evidence type="ECO:0000256" key="12">
    <source>
        <dbReference type="ARBA" id="ARBA00048798"/>
    </source>
</evidence>
<keyword evidence="15" id="KW-1185">Reference proteome</keyword>
<dbReference type="AlphaFoldDB" id="A0A1I4ZEE8"/>
<evidence type="ECO:0000256" key="5">
    <source>
        <dbReference type="ARBA" id="ARBA00005072"/>
    </source>
</evidence>
<evidence type="ECO:0000313" key="14">
    <source>
        <dbReference type="EMBL" id="SFN48567.1"/>
    </source>
</evidence>
<evidence type="ECO:0000256" key="13">
    <source>
        <dbReference type="ARBA" id="ARBA00049229"/>
    </source>
</evidence>